<dbReference type="Proteomes" id="UP000001511">
    <property type="component" value="Chromosome"/>
</dbReference>
<reference evidence="2 3" key="1">
    <citation type="journal article" date="2010" name="PLoS ONE">
        <title>Genome erosion in a nitrogen-fixing vertically transmitted endosymbiotic multicellular cyanobacterium.</title>
        <authorList>
            <person name="Ran L."/>
            <person name="Larsson J."/>
            <person name="Vigil-Stenman T."/>
            <person name="Nylander J.A."/>
            <person name="Ininbergs K."/>
            <person name="Zheng W.W."/>
            <person name="Lapidus A."/>
            <person name="Lowry S."/>
            <person name="Haselkorn R."/>
            <person name="Bergman B."/>
        </authorList>
    </citation>
    <scope>NUCLEOTIDE SEQUENCE [LARGE SCALE GENOMIC DNA]</scope>
    <source>
        <strain evidence="2 3">0708</strain>
    </source>
</reference>
<gene>
    <name evidence="2" type="ordered locus">Aazo_2127</name>
</gene>
<dbReference type="AlphaFoldDB" id="D7DWX9"/>
<dbReference type="Pfam" id="PF02384">
    <property type="entry name" value="N6_Mtase"/>
    <property type="match status" value="1"/>
</dbReference>
<keyword evidence="3" id="KW-1185">Reference proteome</keyword>
<accession>D7DWX9</accession>
<name>D7DWX9_NOSA0</name>
<dbReference type="EMBL" id="CP002059">
    <property type="protein sequence ID" value="ADI64152.1"/>
    <property type="molecule type" value="Genomic_DNA"/>
</dbReference>
<feature type="domain" description="DNA methylase adenine-specific" evidence="1">
    <location>
        <begin position="5"/>
        <end position="36"/>
    </location>
</feature>
<protein>
    <recommendedName>
        <fullName evidence="1">DNA methylase adenine-specific domain-containing protein</fullName>
    </recommendedName>
</protein>
<organism evidence="2 3">
    <name type="scientific">Nostoc azollae (strain 0708)</name>
    <name type="common">Anabaena azollae (strain 0708)</name>
    <dbReference type="NCBI Taxonomy" id="551115"/>
    <lineage>
        <taxon>Bacteria</taxon>
        <taxon>Bacillati</taxon>
        <taxon>Cyanobacteriota</taxon>
        <taxon>Cyanophyceae</taxon>
        <taxon>Nostocales</taxon>
        <taxon>Nostocaceae</taxon>
        <taxon>Trichormus</taxon>
    </lineage>
</organism>
<evidence type="ECO:0000313" key="3">
    <source>
        <dbReference type="Proteomes" id="UP000001511"/>
    </source>
</evidence>
<dbReference type="GO" id="GO:0003677">
    <property type="term" value="F:DNA binding"/>
    <property type="evidence" value="ECO:0007669"/>
    <property type="project" value="InterPro"/>
</dbReference>
<proteinExistence type="predicted"/>
<dbReference type="GO" id="GO:0008170">
    <property type="term" value="F:N-methyltransferase activity"/>
    <property type="evidence" value="ECO:0007669"/>
    <property type="project" value="InterPro"/>
</dbReference>
<dbReference type="InterPro" id="IPR003356">
    <property type="entry name" value="DNA_methylase_A-5"/>
</dbReference>
<evidence type="ECO:0000313" key="2">
    <source>
        <dbReference type="EMBL" id="ADI64152.1"/>
    </source>
</evidence>
<evidence type="ECO:0000259" key="1">
    <source>
        <dbReference type="Pfam" id="PF02384"/>
    </source>
</evidence>
<sequence>MLELLLLERLHPEERIIFDPAAGSGSLLLAATSRLSGVSDIPENLE</sequence>
<dbReference type="KEGG" id="naz:Aazo_2127"/>
<dbReference type="HOGENOM" id="CLU_3186477_0_0_3"/>